<evidence type="ECO:0000256" key="1">
    <source>
        <dbReference type="ARBA" id="ARBA00000086"/>
    </source>
</evidence>
<dbReference type="GO" id="GO:0008725">
    <property type="term" value="F:DNA-3-methyladenine glycosylase activity"/>
    <property type="evidence" value="ECO:0007669"/>
    <property type="project" value="TreeGrafter"/>
</dbReference>
<dbReference type="AlphaFoldDB" id="A0A229NUA2"/>
<dbReference type="InterPro" id="IPR037046">
    <property type="entry name" value="AlkA_N_sf"/>
</dbReference>
<comment type="similarity">
    <text evidence="2">Belongs to the alkylbase DNA glycosidase AlkA family.</text>
</comment>
<dbReference type="CDD" id="cd00056">
    <property type="entry name" value="ENDO3c"/>
    <property type="match status" value="1"/>
</dbReference>
<dbReference type="GO" id="GO:0043916">
    <property type="term" value="F:DNA-7-methylguanine glycosylase activity"/>
    <property type="evidence" value="ECO:0007669"/>
    <property type="project" value="TreeGrafter"/>
</dbReference>
<keyword evidence="4" id="KW-0227">DNA damage</keyword>
<dbReference type="PANTHER" id="PTHR43003:SF12">
    <property type="entry name" value="DNA-3-METHYLADENINE GLYCOSYLASE"/>
    <property type="match status" value="1"/>
</dbReference>
<evidence type="ECO:0000256" key="6">
    <source>
        <dbReference type="ARBA" id="ARBA00023204"/>
    </source>
</evidence>
<dbReference type="SMART" id="SM00478">
    <property type="entry name" value="ENDO3c"/>
    <property type="match status" value="1"/>
</dbReference>
<dbReference type="GO" id="GO:0006289">
    <property type="term" value="P:nucleotide-excision repair"/>
    <property type="evidence" value="ECO:0007669"/>
    <property type="project" value="InterPro"/>
</dbReference>
<dbReference type="SUPFAM" id="SSF48150">
    <property type="entry name" value="DNA-glycosylase"/>
    <property type="match status" value="1"/>
</dbReference>
<proteinExistence type="inferred from homology"/>
<dbReference type="InterPro" id="IPR012904">
    <property type="entry name" value="OGG_N"/>
</dbReference>
<reference evidence="8 9" key="1">
    <citation type="submission" date="2017-07" db="EMBL/GenBank/DDBJ databases">
        <title>Paenibacillus herberti R33 genome sequencing and assembly.</title>
        <authorList>
            <person name="Su W."/>
        </authorList>
    </citation>
    <scope>NUCLEOTIDE SEQUENCE [LARGE SCALE GENOMIC DNA]</scope>
    <source>
        <strain evidence="8 9">R33</strain>
    </source>
</reference>
<evidence type="ECO:0000256" key="5">
    <source>
        <dbReference type="ARBA" id="ARBA00022801"/>
    </source>
</evidence>
<keyword evidence="6" id="KW-0234">DNA repair</keyword>
<comment type="caution">
    <text evidence="8">The sequence shown here is derived from an EMBL/GenBank/DDBJ whole genome shotgun (WGS) entry which is preliminary data.</text>
</comment>
<evidence type="ECO:0000313" key="8">
    <source>
        <dbReference type="EMBL" id="OXM13463.1"/>
    </source>
</evidence>
<name>A0A229NUA2_9BACL</name>
<dbReference type="InterPro" id="IPR003265">
    <property type="entry name" value="HhH-GPD_domain"/>
</dbReference>
<gene>
    <name evidence="8" type="ORF">CGZ75_20685</name>
</gene>
<dbReference type="InterPro" id="IPR011257">
    <property type="entry name" value="DNA_glycosylase"/>
</dbReference>
<evidence type="ECO:0000256" key="2">
    <source>
        <dbReference type="ARBA" id="ARBA00010817"/>
    </source>
</evidence>
<dbReference type="Pfam" id="PF07934">
    <property type="entry name" value="OGG_N"/>
    <property type="match status" value="1"/>
</dbReference>
<dbReference type="PANTHER" id="PTHR43003">
    <property type="entry name" value="DNA-3-METHYLADENINE GLYCOSYLASE"/>
    <property type="match status" value="1"/>
</dbReference>
<dbReference type="GO" id="GO:0006285">
    <property type="term" value="P:base-excision repair, AP site formation"/>
    <property type="evidence" value="ECO:0007669"/>
    <property type="project" value="TreeGrafter"/>
</dbReference>
<sequence>MGSGERADIVLEVRDDTEVLSIPLPELFSWSAMLSYLARSSDETLYRISDGAVTKLFHEHGETTLVRFQYVLGQTAAFPSSAHRLEASFLAPNGEVPSPRMKALVRRFAEEWFDLDRDLTDFYALAQRDSLLRGAVEEFHGLRIVGIPDLFEALCWGIIGQQINLSFAYTLKKRFTEAFGRQMERDGEIFWAFPKPEDVAELQVPDIAALQMTARKSEYLIGAAKALADRSIDKATLLNGGWAQAERHLLAMRGIGPWTAHYVLMRCLRMPEALPAADVGLHHAIRVAAAMDRKPTEAEVREFAKAWAGWEAYATFYLWRTLY</sequence>
<comment type="catalytic activity">
    <reaction evidence="1">
        <text>Hydrolysis of alkylated DNA, releasing 3-methyladenine, 3-methylguanine, 7-methylguanine and 7-methyladenine.</text>
        <dbReference type="EC" id="3.2.2.21"/>
    </reaction>
</comment>
<keyword evidence="9" id="KW-1185">Reference proteome</keyword>
<dbReference type="GO" id="GO:0008534">
    <property type="term" value="F:oxidized purine nucleobase lesion DNA N-glycosylase activity"/>
    <property type="evidence" value="ECO:0007669"/>
    <property type="project" value="InterPro"/>
</dbReference>
<dbReference type="Pfam" id="PF00730">
    <property type="entry name" value="HhH-GPD"/>
    <property type="match status" value="1"/>
</dbReference>
<dbReference type="InterPro" id="IPR023170">
    <property type="entry name" value="HhH_base_excis_C"/>
</dbReference>
<dbReference type="Gene3D" id="3.30.310.20">
    <property type="entry name" value="DNA-3-methyladenine glycosylase AlkA, N-terminal domain"/>
    <property type="match status" value="1"/>
</dbReference>
<protein>
    <recommendedName>
        <fullName evidence="3">DNA-3-methyladenine glycosylase II</fullName>
        <ecNumber evidence="3">3.2.2.21</ecNumber>
    </recommendedName>
</protein>
<dbReference type="GO" id="GO:0032131">
    <property type="term" value="F:alkylated DNA binding"/>
    <property type="evidence" value="ECO:0007669"/>
    <property type="project" value="TreeGrafter"/>
</dbReference>
<organism evidence="8 9">
    <name type="scientific">Paenibacillus herberti</name>
    <dbReference type="NCBI Taxonomy" id="1619309"/>
    <lineage>
        <taxon>Bacteria</taxon>
        <taxon>Bacillati</taxon>
        <taxon>Bacillota</taxon>
        <taxon>Bacilli</taxon>
        <taxon>Bacillales</taxon>
        <taxon>Paenibacillaceae</taxon>
        <taxon>Paenibacillus</taxon>
    </lineage>
</organism>
<dbReference type="EMBL" id="NMUQ01000003">
    <property type="protein sequence ID" value="OXM13463.1"/>
    <property type="molecule type" value="Genomic_DNA"/>
</dbReference>
<feature type="domain" description="HhH-GPD" evidence="7">
    <location>
        <begin position="159"/>
        <end position="323"/>
    </location>
</feature>
<dbReference type="GO" id="GO:0032993">
    <property type="term" value="C:protein-DNA complex"/>
    <property type="evidence" value="ECO:0007669"/>
    <property type="project" value="TreeGrafter"/>
</dbReference>
<dbReference type="OrthoDB" id="9785929at2"/>
<evidence type="ECO:0000259" key="7">
    <source>
        <dbReference type="SMART" id="SM00478"/>
    </source>
</evidence>
<evidence type="ECO:0000256" key="3">
    <source>
        <dbReference type="ARBA" id="ARBA00012000"/>
    </source>
</evidence>
<dbReference type="EC" id="3.2.2.21" evidence="3"/>
<dbReference type="InterPro" id="IPR051912">
    <property type="entry name" value="Alkylbase_DNA_Glycosylase/TA"/>
</dbReference>
<dbReference type="GO" id="GO:0005737">
    <property type="term" value="C:cytoplasm"/>
    <property type="evidence" value="ECO:0007669"/>
    <property type="project" value="TreeGrafter"/>
</dbReference>
<dbReference type="Proteomes" id="UP000215145">
    <property type="component" value="Unassembled WGS sequence"/>
</dbReference>
<evidence type="ECO:0000256" key="4">
    <source>
        <dbReference type="ARBA" id="ARBA00022763"/>
    </source>
</evidence>
<dbReference type="RefSeq" id="WP_089526168.1">
    <property type="nucleotide sequence ID" value="NZ_NMUQ01000003.1"/>
</dbReference>
<keyword evidence="5" id="KW-0378">Hydrolase</keyword>
<accession>A0A229NUA2</accession>
<dbReference type="Gene3D" id="1.10.340.30">
    <property type="entry name" value="Hypothetical protein, domain 2"/>
    <property type="match status" value="1"/>
</dbReference>
<dbReference type="FunFam" id="1.10.340.30:FF:000004">
    <property type="entry name" value="DNA-3-methyladenine glycosylase II"/>
    <property type="match status" value="1"/>
</dbReference>
<evidence type="ECO:0000313" key="9">
    <source>
        <dbReference type="Proteomes" id="UP000215145"/>
    </source>
</evidence>
<dbReference type="Gene3D" id="1.10.1670.10">
    <property type="entry name" value="Helix-hairpin-Helix base-excision DNA repair enzymes (C-terminal)"/>
    <property type="match status" value="1"/>
</dbReference>
<dbReference type="GO" id="GO:0006307">
    <property type="term" value="P:DNA alkylation repair"/>
    <property type="evidence" value="ECO:0007669"/>
    <property type="project" value="TreeGrafter"/>
</dbReference>